<accession>A0A1B6KK15</accession>
<name>A0A1B6KK15_9HEMI</name>
<protein>
    <submittedName>
        <fullName evidence="2">Uncharacterized protein</fullName>
    </submittedName>
</protein>
<sequence>KVTNLNIKNYHKKGSTMKHSSLDISKTEILPQMVNYEDSYSSETPKQPLDEILDVKDQRKTNARGGKYSESEGENINIFKVKVKKSDEANLLSHNESMVKDIEEDQISVHETINERFISTTLEPKSQSKDFPRSELNSDEPIHHEDVALENDTSTAHSTSLESSSEDESSVAPSLKSFSTVPPQADLEGSLVLEQTENEELEHRSEEDTASQHDSDLQHSSQGQNILIYQSDPEPLPGHDGLPITPQLAEIPILGPHEPPHEAYPAELHPDSRIFRFFTGGPPVQHQPILHHVEHSLRYPLLEDDFHDYADIDHYFFPDPLPLPAPRRLPLDYPVGTPDILDSE</sequence>
<organism evidence="2">
    <name type="scientific">Graphocephala atropunctata</name>
    <dbReference type="NCBI Taxonomy" id="36148"/>
    <lineage>
        <taxon>Eukaryota</taxon>
        <taxon>Metazoa</taxon>
        <taxon>Ecdysozoa</taxon>
        <taxon>Arthropoda</taxon>
        <taxon>Hexapoda</taxon>
        <taxon>Insecta</taxon>
        <taxon>Pterygota</taxon>
        <taxon>Neoptera</taxon>
        <taxon>Paraneoptera</taxon>
        <taxon>Hemiptera</taxon>
        <taxon>Auchenorrhyncha</taxon>
        <taxon>Membracoidea</taxon>
        <taxon>Cicadellidae</taxon>
        <taxon>Cicadellinae</taxon>
        <taxon>Cicadellini</taxon>
        <taxon>Graphocephala</taxon>
    </lineage>
</organism>
<dbReference type="AlphaFoldDB" id="A0A1B6KK15"/>
<feature type="compositionally biased region" description="Low complexity" evidence="1">
    <location>
        <begin position="153"/>
        <end position="163"/>
    </location>
</feature>
<proteinExistence type="predicted"/>
<feature type="non-terminal residue" evidence="2">
    <location>
        <position position="1"/>
    </location>
</feature>
<gene>
    <name evidence="2" type="ORF">g.227</name>
</gene>
<dbReference type="EMBL" id="GEBQ01028184">
    <property type="protein sequence ID" value="JAT11793.1"/>
    <property type="molecule type" value="Transcribed_RNA"/>
</dbReference>
<feature type="compositionally biased region" description="Basic and acidic residues" evidence="1">
    <location>
        <begin position="201"/>
        <end position="217"/>
    </location>
</feature>
<evidence type="ECO:0000313" key="2">
    <source>
        <dbReference type="EMBL" id="JAT11793.1"/>
    </source>
</evidence>
<reference evidence="2" key="1">
    <citation type="submission" date="2015-11" db="EMBL/GenBank/DDBJ databases">
        <title>De novo transcriptome assembly of four potential Pierce s Disease insect vectors from Arizona vineyards.</title>
        <authorList>
            <person name="Tassone E.E."/>
        </authorList>
    </citation>
    <scope>NUCLEOTIDE SEQUENCE</scope>
</reference>
<feature type="non-terminal residue" evidence="2">
    <location>
        <position position="344"/>
    </location>
</feature>
<feature type="region of interest" description="Disordered" evidence="1">
    <location>
        <begin position="119"/>
        <end position="221"/>
    </location>
</feature>
<evidence type="ECO:0000256" key="1">
    <source>
        <dbReference type="SAM" id="MobiDB-lite"/>
    </source>
</evidence>